<dbReference type="EMBL" id="FTPR01000001">
    <property type="protein sequence ID" value="SIT82454.1"/>
    <property type="molecule type" value="Genomic_DNA"/>
</dbReference>
<proteinExistence type="predicted"/>
<dbReference type="OrthoDB" id="7727626at2"/>
<evidence type="ECO:0000313" key="2">
    <source>
        <dbReference type="Proteomes" id="UP000186997"/>
    </source>
</evidence>
<evidence type="ECO:0000313" key="1">
    <source>
        <dbReference type="EMBL" id="SIT82454.1"/>
    </source>
</evidence>
<sequence length="448" mass="51191">MSNPIVRRDSFVRSLSAQTQITAENAFIDRIRLDVGDWALSGDTDQICDALTNLREAETYTANGECVQLFNNHIIEAIWNVRGLKFNSNPNRDNLAQNAPLLSGKVDLAMWQYRPVSRQPGEQARIVFETQLNLTRFIQAQRLKRITRLDRPKLASEYILAISPEESWYETETPLRPATNLIIGPNKKYAFALSQSMTQQLEHYLTVACDTLSNVMLEAFDGSRATATHIPYLSLKEIEFYWEFDSDAPIDWVLSMREILAQQSESFGEDMYQTTHPSLQTQNQSPCFTLRMTQFIRIKVYAKTNRRVRFEVKLKENAINNTAGRRTHDSIDGVLSMIAPLAQEAAKRLRPVLQSIAAEPQPRGSFTAVELMHQILRASDDPHVSETIIASLVTFGRIAPYNNDPIRHAIKKLKELKVPILRPRIPRSRICVVTDEYRDALASLRLYR</sequence>
<dbReference type="Proteomes" id="UP000186997">
    <property type="component" value="Unassembled WGS sequence"/>
</dbReference>
<name>A0A1R3WWL8_9RHOB</name>
<protein>
    <submittedName>
        <fullName evidence="1">Uncharacterized protein</fullName>
    </submittedName>
</protein>
<organism evidence="1 2">
    <name type="scientific">Yoonia rosea</name>
    <dbReference type="NCBI Taxonomy" id="287098"/>
    <lineage>
        <taxon>Bacteria</taxon>
        <taxon>Pseudomonadati</taxon>
        <taxon>Pseudomonadota</taxon>
        <taxon>Alphaproteobacteria</taxon>
        <taxon>Rhodobacterales</taxon>
        <taxon>Paracoccaceae</taxon>
        <taxon>Yoonia</taxon>
    </lineage>
</organism>
<gene>
    <name evidence="1" type="ORF">SAMN05421665_1464</name>
</gene>
<dbReference type="AlphaFoldDB" id="A0A1R3WWL8"/>
<accession>A0A1R3WWL8</accession>
<reference evidence="2" key="1">
    <citation type="submission" date="2017-01" db="EMBL/GenBank/DDBJ databases">
        <authorList>
            <person name="Varghese N."/>
            <person name="Submissions S."/>
        </authorList>
    </citation>
    <scope>NUCLEOTIDE SEQUENCE [LARGE SCALE GENOMIC DNA]</scope>
    <source>
        <strain evidence="2">DSM 29591</strain>
    </source>
</reference>
<keyword evidence="2" id="KW-1185">Reference proteome</keyword>
<dbReference type="RefSeq" id="WP_131825010.1">
    <property type="nucleotide sequence ID" value="NZ_FTPR01000001.1"/>
</dbReference>